<reference evidence="2 3" key="1">
    <citation type="submission" date="2019-04" db="EMBL/GenBank/DDBJ databases">
        <title>Herbidospora sp. NEAU-GS14.nov., a novel actinomycete isolated from soil.</title>
        <authorList>
            <person name="Han L."/>
        </authorList>
    </citation>
    <scope>NUCLEOTIDE SEQUENCE [LARGE SCALE GENOMIC DNA]</scope>
    <source>
        <strain evidence="2 3">NEAU-GS14</strain>
    </source>
</reference>
<dbReference type="InterPro" id="IPR033880">
    <property type="entry name" value="SPFH_YdjI"/>
</dbReference>
<feature type="domain" description="SPFH" evidence="1">
    <location>
        <begin position="33"/>
        <end position="228"/>
    </location>
</feature>
<dbReference type="OrthoDB" id="9764015at2"/>
<organism evidence="2 3">
    <name type="scientific">Herbidospora galbida</name>
    <dbReference type="NCBI Taxonomy" id="2575442"/>
    <lineage>
        <taxon>Bacteria</taxon>
        <taxon>Bacillati</taxon>
        <taxon>Actinomycetota</taxon>
        <taxon>Actinomycetes</taxon>
        <taxon>Streptosporangiales</taxon>
        <taxon>Streptosporangiaceae</taxon>
        <taxon>Herbidospora</taxon>
    </lineage>
</organism>
<dbReference type="PANTHER" id="PTHR37826">
    <property type="entry name" value="FLOTILLIN BAND_7_5 DOMAIN PROTEIN"/>
    <property type="match status" value="1"/>
</dbReference>
<dbReference type="CDD" id="cd03408">
    <property type="entry name" value="SPFH_like_u1"/>
    <property type="match status" value="1"/>
</dbReference>
<protein>
    <recommendedName>
        <fullName evidence="1">SPFH domain-containing protein</fullName>
    </recommendedName>
</protein>
<gene>
    <name evidence="2" type="ORF">FDA94_20920</name>
</gene>
<accession>A0A4U3MDN5</accession>
<dbReference type="PANTHER" id="PTHR37826:SF2">
    <property type="entry name" value="ZINC-RIBBON DOMAIN-CONTAINING PROTEIN"/>
    <property type="match status" value="1"/>
</dbReference>
<name>A0A4U3MDN5_9ACTN</name>
<sequence>MCVSSRRREHMGLIRGELIDIVEWKGGRPGVVAWRYDRPFDELKNGSKLIVREWQVALFVRGGQIVRECHAGTQTLQTGNAPVTSRLRGFRYGFRSPDKAEVHFVSTRRFTNLKWGTRRPVQLRDPETGPVLLAAHGSFSFRVADPTAFLTQLVAGQPLVEAEQVAEAVRGPLLRRLTTTLAAWSERRTVLGVLNDAALPDEVAAAVSRDLAETGLEICDIDIGGLTTPLPPWG</sequence>
<dbReference type="AlphaFoldDB" id="A0A4U3MDN5"/>
<evidence type="ECO:0000259" key="1">
    <source>
        <dbReference type="Pfam" id="PF13421"/>
    </source>
</evidence>
<comment type="caution">
    <text evidence="2">The sequence shown here is derived from an EMBL/GenBank/DDBJ whole genome shotgun (WGS) entry which is preliminary data.</text>
</comment>
<dbReference type="Proteomes" id="UP000308705">
    <property type="component" value="Unassembled WGS sequence"/>
</dbReference>
<dbReference type="Pfam" id="PF13421">
    <property type="entry name" value="Band_7_1"/>
    <property type="match status" value="1"/>
</dbReference>
<dbReference type="EMBL" id="SZQA01000020">
    <property type="protein sequence ID" value="TKK86569.1"/>
    <property type="molecule type" value="Genomic_DNA"/>
</dbReference>
<keyword evidence="3" id="KW-1185">Reference proteome</keyword>
<proteinExistence type="predicted"/>
<evidence type="ECO:0000313" key="2">
    <source>
        <dbReference type="EMBL" id="TKK86569.1"/>
    </source>
</evidence>
<evidence type="ECO:0000313" key="3">
    <source>
        <dbReference type="Proteomes" id="UP000308705"/>
    </source>
</evidence>